<proteinExistence type="predicted"/>
<dbReference type="Proteomes" id="UP000308600">
    <property type="component" value="Unassembled WGS sequence"/>
</dbReference>
<gene>
    <name evidence="1" type="ORF">BDN72DRAFT_895396</name>
</gene>
<name>A0ACD3B142_9AGAR</name>
<dbReference type="EMBL" id="ML208294">
    <property type="protein sequence ID" value="TFK71688.1"/>
    <property type="molecule type" value="Genomic_DNA"/>
</dbReference>
<protein>
    <submittedName>
        <fullName evidence="1">Uncharacterized protein</fullName>
    </submittedName>
</protein>
<organism evidence="1 2">
    <name type="scientific">Pluteus cervinus</name>
    <dbReference type="NCBI Taxonomy" id="181527"/>
    <lineage>
        <taxon>Eukaryota</taxon>
        <taxon>Fungi</taxon>
        <taxon>Dikarya</taxon>
        <taxon>Basidiomycota</taxon>
        <taxon>Agaricomycotina</taxon>
        <taxon>Agaricomycetes</taxon>
        <taxon>Agaricomycetidae</taxon>
        <taxon>Agaricales</taxon>
        <taxon>Pluteineae</taxon>
        <taxon>Pluteaceae</taxon>
        <taxon>Pluteus</taxon>
    </lineage>
</organism>
<reference evidence="1 2" key="1">
    <citation type="journal article" date="2019" name="Nat. Ecol. Evol.">
        <title>Megaphylogeny resolves global patterns of mushroom evolution.</title>
        <authorList>
            <person name="Varga T."/>
            <person name="Krizsan K."/>
            <person name="Foldi C."/>
            <person name="Dima B."/>
            <person name="Sanchez-Garcia M."/>
            <person name="Sanchez-Ramirez S."/>
            <person name="Szollosi G.J."/>
            <person name="Szarkandi J.G."/>
            <person name="Papp V."/>
            <person name="Albert L."/>
            <person name="Andreopoulos W."/>
            <person name="Angelini C."/>
            <person name="Antonin V."/>
            <person name="Barry K.W."/>
            <person name="Bougher N.L."/>
            <person name="Buchanan P."/>
            <person name="Buyck B."/>
            <person name="Bense V."/>
            <person name="Catcheside P."/>
            <person name="Chovatia M."/>
            <person name="Cooper J."/>
            <person name="Damon W."/>
            <person name="Desjardin D."/>
            <person name="Finy P."/>
            <person name="Geml J."/>
            <person name="Haridas S."/>
            <person name="Hughes K."/>
            <person name="Justo A."/>
            <person name="Karasinski D."/>
            <person name="Kautmanova I."/>
            <person name="Kiss B."/>
            <person name="Kocsube S."/>
            <person name="Kotiranta H."/>
            <person name="LaButti K.M."/>
            <person name="Lechner B.E."/>
            <person name="Liimatainen K."/>
            <person name="Lipzen A."/>
            <person name="Lukacs Z."/>
            <person name="Mihaltcheva S."/>
            <person name="Morgado L.N."/>
            <person name="Niskanen T."/>
            <person name="Noordeloos M.E."/>
            <person name="Ohm R.A."/>
            <person name="Ortiz-Santana B."/>
            <person name="Ovrebo C."/>
            <person name="Racz N."/>
            <person name="Riley R."/>
            <person name="Savchenko A."/>
            <person name="Shiryaev A."/>
            <person name="Soop K."/>
            <person name="Spirin V."/>
            <person name="Szebenyi C."/>
            <person name="Tomsovsky M."/>
            <person name="Tulloss R.E."/>
            <person name="Uehling J."/>
            <person name="Grigoriev I.V."/>
            <person name="Vagvolgyi C."/>
            <person name="Papp T."/>
            <person name="Martin F.M."/>
            <person name="Miettinen O."/>
            <person name="Hibbett D.S."/>
            <person name="Nagy L.G."/>
        </authorList>
    </citation>
    <scope>NUCLEOTIDE SEQUENCE [LARGE SCALE GENOMIC DNA]</scope>
    <source>
        <strain evidence="1 2">NL-1719</strain>
    </source>
</reference>
<evidence type="ECO:0000313" key="1">
    <source>
        <dbReference type="EMBL" id="TFK71688.1"/>
    </source>
</evidence>
<evidence type="ECO:0000313" key="2">
    <source>
        <dbReference type="Proteomes" id="UP000308600"/>
    </source>
</evidence>
<sequence length="776" mass="87481">MKHTQAELAVARPSGITDKFADQDAAILAPLALAAFGSILDIASGMDDFCLGDADILTVATSQWEYAKFPNSFKTSLQQLVLEGYTAFSKAEFSTKSINDTTLKIRDGLDQAVDLALCGSAEDLKTLVNEKIYLALEGVKSCSEAAAQFSKAFCTLPGLAQELAIACDLKIKHAERVKAYIIKNLRVELEEFEFKQNEAHQNVSYAKESLLVAIRKFEEANEAYSRSTVAFCSQSSSGYSFGHVTRRAITESDTHHTSISHHTLLEVVERFCLLLGGHGGPADWDEIRCREGEQKSTAHGIHEHLCEQIKFVKANRDQHAHDDLLETLESLAFAASEVVSIADGQIDECEYDAIVRRHRPVVLEAVRKIKAIIGRYNGGLLAHETGRIATKGFHSNYSSYSGRRETYESSSFSKAKVQMETAHSELEIARTTYEEVTRTVVSFQDEIIRIRLEIARVSTWNADLIALHPRLVELVIILRRLHTQFEEIGLFFKHNFSSLKDAVECYITQWVETLCSIQMVGFAGISTYDLTRQLIYQQLLFCLRLVRLAHGTANAYAAILTVLIIPASCEVDRLFKVHFSDVQLRKKILFLLSQCIDNVWELAPGIIEKNRESFFSMYKQAIYDYEYEHQFTACQWNFDKCDLVIFEYIIKEIKSRLVIESVISCDCEYEHCDSCKPGRPCEECHSKRQVACDVPTQSGLLEVTYDGFSPQSESSNAVGFHSQDISSSSFNETVTGEYTEEYQQSTQKEYSQNVEEYQQTLEEQTFQENGIAVEVS</sequence>
<accession>A0ACD3B142</accession>
<keyword evidence="2" id="KW-1185">Reference proteome</keyword>